<dbReference type="AlphaFoldDB" id="A0A2I2KS43"/>
<evidence type="ECO:0000313" key="1">
    <source>
        <dbReference type="EMBL" id="SNQ48456.1"/>
    </source>
</evidence>
<sequence>MAGTGPNMSGRGTLLEYLVLCLETLCGHWLRAGEVVRNPGVLVGERAAGVRSRG</sequence>
<accession>A0A2I2KS43</accession>
<proteinExistence type="predicted"/>
<name>A0A2I2KS43_9ACTN</name>
<evidence type="ECO:0000313" key="2">
    <source>
        <dbReference type="Proteomes" id="UP000234331"/>
    </source>
</evidence>
<organism evidence="1 2">
    <name type="scientific">Frankia canadensis</name>
    <dbReference type="NCBI Taxonomy" id="1836972"/>
    <lineage>
        <taxon>Bacteria</taxon>
        <taxon>Bacillati</taxon>
        <taxon>Actinomycetota</taxon>
        <taxon>Actinomycetes</taxon>
        <taxon>Frankiales</taxon>
        <taxon>Frankiaceae</taxon>
        <taxon>Frankia</taxon>
    </lineage>
</organism>
<protein>
    <submittedName>
        <fullName evidence="1">Uncharacterized protein</fullName>
    </submittedName>
</protein>
<gene>
    <name evidence="1" type="ORF">FRACA_250031</name>
</gene>
<dbReference type="RefSeq" id="WP_165818398.1">
    <property type="nucleotide sequence ID" value="NZ_FZMO01000168.1"/>
</dbReference>
<reference evidence="1 2" key="1">
    <citation type="submission" date="2017-06" db="EMBL/GenBank/DDBJ databases">
        <authorList>
            <person name="Kim H.J."/>
            <person name="Triplett B.A."/>
        </authorList>
    </citation>
    <scope>NUCLEOTIDE SEQUENCE [LARGE SCALE GENOMIC DNA]</scope>
    <source>
        <strain evidence="1">FRACA_ARgP5</strain>
    </source>
</reference>
<keyword evidence="2" id="KW-1185">Reference proteome</keyword>
<dbReference type="EMBL" id="FZMO01000168">
    <property type="protein sequence ID" value="SNQ48456.1"/>
    <property type="molecule type" value="Genomic_DNA"/>
</dbReference>
<dbReference type="Proteomes" id="UP000234331">
    <property type="component" value="Unassembled WGS sequence"/>
</dbReference>